<dbReference type="InterPro" id="IPR002508">
    <property type="entry name" value="MurNAc-LAA_cat"/>
</dbReference>
<dbReference type="CDD" id="cd02696">
    <property type="entry name" value="MurNAc-LAA"/>
    <property type="match status" value="1"/>
</dbReference>
<dbReference type="InterPro" id="IPR036028">
    <property type="entry name" value="SH3-like_dom_sf"/>
</dbReference>
<name>A0A089LXH6_9BACL</name>
<gene>
    <name evidence="6" type="ORF">PSTEL_23475</name>
</gene>
<dbReference type="GO" id="GO:0009253">
    <property type="term" value="P:peptidoglycan catabolic process"/>
    <property type="evidence" value="ECO:0007669"/>
    <property type="project" value="InterPro"/>
</dbReference>
<feature type="compositionally biased region" description="Low complexity" evidence="3">
    <location>
        <begin position="86"/>
        <end position="113"/>
    </location>
</feature>
<evidence type="ECO:0000256" key="2">
    <source>
        <dbReference type="ARBA" id="ARBA00023316"/>
    </source>
</evidence>
<dbReference type="GO" id="GO:0071555">
    <property type="term" value="P:cell wall organization"/>
    <property type="evidence" value="ECO:0007669"/>
    <property type="project" value="UniProtKB-KW"/>
</dbReference>
<dbReference type="PROSITE" id="PS51781">
    <property type="entry name" value="SH3B"/>
    <property type="match status" value="2"/>
</dbReference>
<dbReference type="Gene3D" id="3.40.630.40">
    <property type="entry name" value="Zn-dependent exopeptidases"/>
    <property type="match status" value="1"/>
</dbReference>
<dbReference type="Pfam" id="PF08239">
    <property type="entry name" value="SH3_3"/>
    <property type="match status" value="2"/>
</dbReference>
<dbReference type="GO" id="GO:0008745">
    <property type="term" value="F:N-acetylmuramoyl-L-alanine amidase activity"/>
    <property type="evidence" value="ECO:0007669"/>
    <property type="project" value="InterPro"/>
</dbReference>
<dbReference type="SMART" id="SM00646">
    <property type="entry name" value="Ami_3"/>
    <property type="match status" value="1"/>
</dbReference>
<dbReference type="Pfam" id="PF01520">
    <property type="entry name" value="Amidase_3"/>
    <property type="match status" value="1"/>
</dbReference>
<dbReference type="STRING" id="169760.PSTEL_23475"/>
<feature type="region of interest" description="Disordered" evidence="3">
    <location>
        <begin position="86"/>
        <end position="121"/>
    </location>
</feature>
<keyword evidence="7" id="KW-1185">Reference proteome</keyword>
<dbReference type="HOGENOM" id="CLU_014322_1_0_9"/>
<feature type="domain" description="SH3b" evidence="5">
    <location>
        <begin position="110"/>
        <end position="173"/>
    </location>
</feature>
<feature type="chain" id="PRO_5001846831" description="SH3b domain-containing protein" evidence="4">
    <location>
        <begin position="22"/>
        <end position="375"/>
    </location>
</feature>
<evidence type="ECO:0000259" key="5">
    <source>
        <dbReference type="PROSITE" id="PS51781"/>
    </source>
</evidence>
<evidence type="ECO:0000256" key="3">
    <source>
        <dbReference type="SAM" id="MobiDB-lite"/>
    </source>
</evidence>
<dbReference type="KEGG" id="pste:PSTEL_23475"/>
<dbReference type="PANTHER" id="PTHR30404">
    <property type="entry name" value="N-ACETYLMURAMOYL-L-ALANINE AMIDASE"/>
    <property type="match status" value="1"/>
</dbReference>
<dbReference type="InterPro" id="IPR003646">
    <property type="entry name" value="SH3-like_bac-type"/>
</dbReference>
<evidence type="ECO:0000313" key="6">
    <source>
        <dbReference type="EMBL" id="AIQ65627.1"/>
    </source>
</evidence>
<dbReference type="SUPFAM" id="SSF53187">
    <property type="entry name" value="Zn-dependent exopeptidases"/>
    <property type="match status" value="1"/>
</dbReference>
<feature type="domain" description="SH3b" evidence="5">
    <location>
        <begin position="23"/>
        <end position="85"/>
    </location>
</feature>
<dbReference type="EMBL" id="CP009286">
    <property type="protein sequence ID" value="AIQ65627.1"/>
    <property type="molecule type" value="Genomic_DNA"/>
</dbReference>
<evidence type="ECO:0000313" key="7">
    <source>
        <dbReference type="Proteomes" id="UP000029507"/>
    </source>
</evidence>
<reference evidence="6 7" key="1">
    <citation type="submission" date="2014-08" db="EMBL/GenBank/DDBJ databases">
        <title>Comparative genomics of the Paenibacillus odorifer group.</title>
        <authorList>
            <person name="den Bakker H.C."/>
            <person name="Tsai Y.-C."/>
            <person name="Martin N."/>
            <person name="Korlach J."/>
            <person name="Wiedmann M."/>
        </authorList>
    </citation>
    <scope>NUCLEOTIDE SEQUENCE [LARGE SCALE GENOMIC DNA]</scope>
    <source>
        <strain evidence="6 7">DSM 14472</strain>
    </source>
</reference>
<keyword evidence="2" id="KW-0961">Cell wall biogenesis/degradation</keyword>
<evidence type="ECO:0000256" key="4">
    <source>
        <dbReference type="SAM" id="SignalP"/>
    </source>
</evidence>
<dbReference type="Gene3D" id="2.30.30.40">
    <property type="entry name" value="SH3 Domains"/>
    <property type="match status" value="2"/>
</dbReference>
<keyword evidence="1" id="KW-0378">Hydrolase</keyword>
<protein>
    <recommendedName>
        <fullName evidence="5">SH3b domain-containing protein</fullName>
    </recommendedName>
</protein>
<dbReference type="InterPro" id="IPR050695">
    <property type="entry name" value="N-acetylmuramoyl_amidase_3"/>
</dbReference>
<dbReference type="SUPFAM" id="SSF50044">
    <property type="entry name" value="SH3-domain"/>
    <property type="match status" value="1"/>
</dbReference>
<feature type="signal peptide" evidence="4">
    <location>
        <begin position="1"/>
        <end position="21"/>
    </location>
</feature>
<dbReference type="GO" id="GO:0030288">
    <property type="term" value="C:outer membrane-bounded periplasmic space"/>
    <property type="evidence" value="ECO:0007669"/>
    <property type="project" value="TreeGrafter"/>
</dbReference>
<dbReference type="AlphaFoldDB" id="A0A089LXH6"/>
<accession>A0A089LXH6</accession>
<organism evidence="6 7">
    <name type="scientific">Paenibacillus stellifer</name>
    <dbReference type="NCBI Taxonomy" id="169760"/>
    <lineage>
        <taxon>Bacteria</taxon>
        <taxon>Bacillati</taxon>
        <taxon>Bacillota</taxon>
        <taxon>Bacilli</taxon>
        <taxon>Bacillales</taxon>
        <taxon>Paenibacillaceae</taxon>
        <taxon>Paenibacillus</taxon>
    </lineage>
</organism>
<proteinExistence type="predicted"/>
<dbReference type="SMART" id="SM00287">
    <property type="entry name" value="SH3b"/>
    <property type="match status" value="2"/>
</dbReference>
<dbReference type="Proteomes" id="UP000029507">
    <property type="component" value="Chromosome"/>
</dbReference>
<keyword evidence="4" id="KW-0732">Signal</keyword>
<sequence length="375" mass="38803">MTAALAALLCLVPASSYTVRADSYTAKVYASSLNVRSEPAASSAITGSLKSGAVVTVTDEQHGWLKIRQGSLTGWVAGYYLKRSSGSPASVQSNSPSAASSSSAGGSASRSRATVTADSLRIRGGPGTGYEVVGSLRGGNSVTVLSSRSGWMNIRTPEGVTGWVSSSYISYAASSSSGSSSSASGGSASRSHSGGIRGKLIVVDAGHGGDDPGMIGTTYGTMEKDLNLQTALYLRDYLTAAGAKVRMTRTKDSQKPSLSSRAQLSQTIGADAFVSVHFNSSPKNVSGTLTFFYSESGDLPLARAIEHRLGDGIGLKSNGLSFGNYHILRENTIPAALVELGFLTSARDESIVRTSSYQKKAARAIADGLADYFSK</sequence>
<evidence type="ECO:0000256" key="1">
    <source>
        <dbReference type="ARBA" id="ARBA00022801"/>
    </source>
</evidence>
<dbReference type="PANTHER" id="PTHR30404:SF0">
    <property type="entry name" value="N-ACETYLMURAMOYL-L-ALANINE AMIDASE AMIC"/>
    <property type="match status" value="1"/>
</dbReference>